<sequence>MVREPYIQESVVVHSLLSSRLNTVCDSCLRVSDTLCSCAACGVMHYCNRHCQRTMWPIHRAECKQYGAVKHVPNAQIRLLLRMILLKDSKSGAFFTSLMSHSDDFRKDMKFLTEFSTVLQTISQFFCQRLPIPESAILDLYCQLKINSFMITDSSGVPIGPGIFRRASRFDHSCHPNLEYIFQGKNLICLPVLPISTPEEARINYVDPLATREQRRKELLERYFFHCECPLCQDSERDDRISALICCDMPLRPPGPKLLPSAPKAEQPGLVRRCSQCDSVYDDACILQVITQFLEFREKAETVEAIADAIALYRQMREISEPVGLRALSNYCSIGGEQVDRHSYYRLFGHSSSVYLAQVCRSACAGFAEEYTEPIAKTLGVSIGSTSWRTTLIDTLIACGLDLLYWKTHFLPWPAFVTGLHASIFAGFLLRHVTDDEFQSPEYMGRIKSMCASTPSEPNLAQVLCKLINVADDILAPFAPFDDQIRTALVRLRSYL</sequence>
<dbReference type="PROSITE" id="PS50865">
    <property type="entry name" value="ZF_MYND_2"/>
    <property type="match status" value="1"/>
</dbReference>
<dbReference type="Proteomes" id="UP000286415">
    <property type="component" value="Unassembled WGS sequence"/>
</dbReference>
<dbReference type="EMBL" id="NIRI02000042">
    <property type="protein sequence ID" value="KAG5446938.1"/>
    <property type="molecule type" value="Genomic_DNA"/>
</dbReference>
<dbReference type="InterPro" id="IPR046341">
    <property type="entry name" value="SET_dom_sf"/>
</dbReference>
<evidence type="ECO:0000256" key="3">
    <source>
        <dbReference type="ARBA" id="ARBA00022833"/>
    </source>
</evidence>
<dbReference type="InterPro" id="IPR002893">
    <property type="entry name" value="Znf_MYND"/>
</dbReference>
<dbReference type="Gene3D" id="2.170.270.10">
    <property type="entry name" value="SET domain"/>
    <property type="match status" value="1"/>
</dbReference>
<feature type="domain" description="MYND-type" evidence="5">
    <location>
        <begin position="25"/>
        <end position="63"/>
    </location>
</feature>
<evidence type="ECO:0000313" key="6">
    <source>
        <dbReference type="EMBL" id="KAG5446938.1"/>
    </source>
</evidence>
<dbReference type="PANTHER" id="PTHR12197:SF251">
    <property type="entry name" value="EG:BACR7C10.4 PROTEIN"/>
    <property type="match status" value="1"/>
</dbReference>
<evidence type="ECO:0000256" key="4">
    <source>
        <dbReference type="PROSITE-ProRule" id="PRU00134"/>
    </source>
</evidence>
<evidence type="ECO:0000259" key="5">
    <source>
        <dbReference type="PROSITE" id="PS50865"/>
    </source>
</evidence>
<dbReference type="GO" id="GO:0005634">
    <property type="term" value="C:nucleus"/>
    <property type="evidence" value="ECO:0007669"/>
    <property type="project" value="TreeGrafter"/>
</dbReference>
<proteinExistence type="predicted"/>
<keyword evidence="3" id="KW-0862">Zinc</keyword>
<dbReference type="InterPro" id="IPR050869">
    <property type="entry name" value="H3K4_H4K5_MeTrfase"/>
</dbReference>
<accession>A0A8T1MD87</accession>
<dbReference type="GO" id="GO:0008270">
    <property type="term" value="F:zinc ion binding"/>
    <property type="evidence" value="ECO:0007669"/>
    <property type="project" value="UniProtKB-KW"/>
</dbReference>
<organism evidence="6 7">
    <name type="scientific">Clonorchis sinensis</name>
    <name type="common">Chinese liver fluke</name>
    <dbReference type="NCBI Taxonomy" id="79923"/>
    <lineage>
        <taxon>Eukaryota</taxon>
        <taxon>Metazoa</taxon>
        <taxon>Spiralia</taxon>
        <taxon>Lophotrochozoa</taxon>
        <taxon>Platyhelminthes</taxon>
        <taxon>Trematoda</taxon>
        <taxon>Digenea</taxon>
        <taxon>Opisthorchiida</taxon>
        <taxon>Opisthorchiata</taxon>
        <taxon>Opisthorchiidae</taxon>
        <taxon>Clonorchis</taxon>
    </lineage>
</organism>
<comment type="caution">
    <text evidence="6">The sequence shown here is derived from an EMBL/GenBank/DDBJ whole genome shotgun (WGS) entry which is preliminary data.</text>
</comment>
<dbReference type="SUPFAM" id="SSF82199">
    <property type="entry name" value="SET domain"/>
    <property type="match status" value="1"/>
</dbReference>
<dbReference type="PROSITE" id="PS01360">
    <property type="entry name" value="ZF_MYND_1"/>
    <property type="match status" value="1"/>
</dbReference>
<evidence type="ECO:0000313" key="7">
    <source>
        <dbReference type="Proteomes" id="UP000286415"/>
    </source>
</evidence>
<dbReference type="Gene3D" id="1.10.220.160">
    <property type="match status" value="1"/>
</dbReference>
<reference evidence="6 7" key="2">
    <citation type="journal article" date="2021" name="Genomics">
        <title>High-quality reference genome for Clonorchis sinensis.</title>
        <authorList>
            <person name="Young N.D."/>
            <person name="Stroehlein A.J."/>
            <person name="Kinkar L."/>
            <person name="Wang T."/>
            <person name="Sohn W.M."/>
            <person name="Chang B.C.H."/>
            <person name="Kaur P."/>
            <person name="Weisz D."/>
            <person name="Dudchenko O."/>
            <person name="Aiden E.L."/>
            <person name="Korhonen P.K."/>
            <person name="Gasser R.B."/>
        </authorList>
    </citation>
    <scope>NUCLEOTIDE SEQUENCE [LARGE SCALE GENOMIC DNA]</scope>
    <source>
        <strain evidence="6">Cs-k2</strain>
    </source>
</reference>
<gene>
    <name evidence="6" type="ORF">CSKR_114407</name>
</gene>
<keyword evidence="1" id="KW-0479">Metal-binding</keyword>
<dbReference type="OrthoDB" id="265717at2759"/>
<dbReference type="Pfam" id="PF01753">
    <property type="entry name" value="zf-MYND"/>
    <property type="match status" value="1"/>
</dbReference>
<protein>
    <submittedName>
        <fullName evidence="6">SET and MYND domain-containing protein 3</fullName>
    </submittedName>
</protein>
<keyword evidence="2 4" id="KW-0863">Zinc-finger</keyword>
<keyword evidence="7" id="KW-1185">Reference proteome</keyword>
<evidence type="ECO:0000256" key="1">
    <source>
        <dbReference type="ARBA" id="ARBA00022723"/>
    </source>
</evidence>
<evidence type="ECO:0000256" key="2">
    <source>
        <dbReference type="ARBA" id="ARBA00022771"/>
    </source>
</evidence>
<dbReference type="Gene3D" id="6.10.140.2220">
    <property type="match status" value="1"/>
</dbReference>
<reference evidence="6 7" key="1">
    <citation type="journal article" date="2018" name="Biotechnol. Adv.">
        <title>Improved genomic resources and new bioinformatic workflow for the carcinogenic parasite Clonorchis sinensis: Biotechnological implications.</title>
        <authorList>
            <person name="Wang D."/>
            <person name="Korhonen P.K."/>
            <person name="Gasser R.B."/>
            <person name="Young N.D."/>
        </authorList>
    </citation>
    <scope>NUCLEOTIDE SEQUENCE [LARGE SCALE GENOMIC DNA]</scope>
    <source>
        <strain evidence="6">Cs-k2</strain>
    </source>
</reference>
<name>A0A8T1MD87_CLOSI</name>
<dbReference type="AlphaFoldDB" id="A0A8T1MD87"/>
<dbReference type="PANTHER" id="PTHR12197">
    <property type="entry name" value="HISTONE-LYSINE N-METHYLTRANSFERASE SMYD"/>
    <property type="match status" value="1"/>
</dbReference>